<feature type="transmembrane region" description="Helical" evidence="7">
    <location>
        <begin position="335"/>
        <end position="355"/>
    </location>
</feature>
<evidence type="ECO:0000256" key="1">
    <source>
        <dbReference type="ARBA" id="ARBA00004141"/>
    </source>
</evidence>
<keyword evidence="3 7" id="KW-1133">Transmembrane helix</keyword>
<feature type="transmembrane region" description="Helical" evidence="7">
    <location>
        <begin position="557"/>
        <end position="578"/>
    </location>
</feature>
<dbReference type="InterPro" id="IPR024528">
    <property type="entry name" value="ThrE_2"/>
</dbReference>
<dbReference type="EMBL" id="CP144913">
    <property type="protein sequence ID" value="WXB76735.1"/>
    <property type="molecule type" value="Genomic_DNA"/>
</dbReference>
<dbReference type="PANTHER" id="PTHR31082:SF4">
    <property type="entry name" value="PHEROMONE-REGULATED MEMBRANE PROTEIN 10"/>
    <property type="match status" value="1"/>
</dbReference>
<proteinExistence type="inferred from homology"/>
<sequence length="612" mass="64440">MMTPPPPPRPRRGFDASMFRQDRTRDDLPQMSSTASSGPDASASSGPGASASSGPGASASEQTVTAVPVGKRRRDSRFRPAVKTEPVPRPRQEPGPEQVTETPRRDKPVPRPKSKPKREKTAPTPRREHRPRLRPLLRGETPTQTIPLRGSLRGTPYRDPRVTRAVAEEQAATTALDLALRVAELMLRCGSGTSGVETAAIAVGVAAGLEDLDVDLTMQSLHMQCRTPSGQTISRLRVVRQPRQDFARLSLVHALVDDLISGEIDVEQADAKIKEINSTRRTWSRWVVALGEGSVAGGIALILGASIYGVLLAMLSGVLIILLAGWVGRIDLPDFYLGALGGALATVIAFVAYVFGPIDGVDFAFVVAGGIVALLPSRTLTSATEDLLSGFPVTGTARLFAVMFHTLGLIIGVAGGLGISLQLALTFELGFTPPGIDKLAWASAPVPIVVVGAVFIGFAGALTLQNNPRMLPPAGLLCALGVAVALVSTQAGLGRVTATGIAAVVIGFFARLIALRMDSPPITLFVPASFGLYPGLGIFVGLYHLTSSAGGYNLEQGLISVFSSLGVIMAIATGATLGDRLAAPFDAQVAQRRKQAVEAESDRRTDDGWEIV</sequence>
<dbReference type="Pfam" id="PF12821">
    <property type="entry name" value="ThrE_2"/>
    <property type="match status" value="1"/>
</dbReference>
<feature type="transmembrane region" description="Helical" evidence="7">
    <location>
        <begin position="497"/>
        <end position="515"/>
    </location>
</feature>
<feature type="domain" description="Threonine/Serine exporter ThrE" evidence="9">
    <location>
        <begin position="453"/>
        <end position="577"/>
    </location>
</feature>
<name>A0ABZ2MI30_9MICO</name>
<feature type="compositionally biased region" description="Low complexity" evidence="6">
    <location>
        <begin position="32"/>
        <end position="60"/>
    </location>
</feature>
<evidence type="ECO:0000259" key="9">
    <source>
        <dbReference type="Pfam" id="PF12821"/>
    </source>
</evidence>
<reference evidence="10 11" key="1">
    <citation type="submission" date="2024-02" db="EMBL/GenBank/DDBJ databases">
        <title>Janibacter sp. nov., isolated from gut of marine sandworm.</title>
        <authorList>
            <person name="Kim B."/>
            <person name="Jun M.O."/>
            <person name="Shin N.-R."/>
        </authorList>
    </citation>
    <scope>NUCLEOTIDE SEQUENCE [LARGE SCALE GENOMIC DNA]</scope>
    <source>
        <strain evidence="10 11">A1S7</strain>
    </source>
</reference>
<dbReference type="InterPro" id="IPR010619">
    <property type="entry name" value="ThrE-like_N"/>
</dbReference>
<keyword evidence="11" id="KW-1185">Reference proteome</keyword>
<feature type="domain" description="Threonine/serine exporter-like N-terminal" evidence="8">
    <location>
        <begin position="177"/>
        <end position="419"/>
    </location>
</feature>
<feature type="region of interest" description="Disordered" evidence="6">
    <location>
        <begin position="1"/>
        <end position="157"/>
    </location>
</feature>
<feature type="transmembrane region" description="Helical" evidence="7">
    <location>
        <begin position="439"/>
        <end position="462"/>
    </location>
</feature>
<evidence type="ECO:0000313" key="10">
    <source>
        <dbReference type="EMBL" id="WXB76735.1"/>
    </source>
</evidence>
<evidence type="ECO:0000256" key="5">
    <source>
        <dbReference type="ARBA" id="ARBA00034125"/>
    </source>
</evidence>
<dbReference type="Pfam" id="PF06738">
    <property type="entry name" value="ThrE"/>
    <property type="match status" value="1"/>
</dbReference>
<feature type="transmembrane region" description="Helical" evidence="7">
    <location>
        <begin position="474"/>
        <end position="491"/>
    </location>
</feature>
<organism evidence="10 11">
    <name type="scientific">Janibacter alittae</name>
    <dbReference type="NCBI Taxonomy" id="3115209"/>
    <lineage>
        <taxon>Bacteria</taxon>
        <taxon>Bacillati</taxon>
        <taxon>Actinomycetota</taxon>
        <taxon>Actinomycetes</taxon>
        <taxon>Micrococcales</taxon>
        <taxon>Intrasporangiaceae</taxon>
        <taxon>Janibacter</taxon>
    </lineage>
</organism>
<evidence type="ECO:0000256" key="3">
    <source>
        <dbReference type="ARBA" id="ARBA00022989"/>
    </source>
</evidence>
<gene>
    <name evidence="10" type="ORF">V1351_01365</name>
</gene>
<evidence type="ECO:0000313" key="11">
    <source>
        <dbReference type="Proteomes" id="UP001382727"/>
    </source>
</evidence>
<feature type="transmembrane region" description="Helical" evidence="7">
    <location>
        <begin position="361"/>
        <end position="378"/>
    </location>
</feature>
<protein>
    <submittedName>
        <fullName evidence="10">Threonine/serine exporter family protein</fullName>
    </submittedName>
</protein>
<evidence type="ECO:0000256" key="7">
    <source>
        <dbReference type="SAM" id="Phobius"/>
    </source>
</evidence>
<dbReference type="RefSeq" id="WP_338750002.1">
    <property type="nucleotide sequence ID" value="NZ_CP144913.1"/>
</dbReference>
<keyword evidence="2 7" id="KW-0812">Transmembrane</keyword>
<comment type="similarity">
    <text evidence="5">Belongs to the ThrE exporter (TC 2.A.79) family.</text>
</comment>
<feature type="transmembrane region" description="Helical" evidence="7">
    <location>
        <begin position="522"/>
        <end position="545"/>
    </location>
</feature>
<dbReference type="InterPro" id="IPR051361">
    <property type="entry name" value="ThrE/Ser_Exporter"/>
</dbReference>
<evidence type="ECO:0000256" key="4">
    <source>
        <dbReference type="ARBA" id="ARBA00023136"/>
    </source>
</evidence>
<keyword evidence="4 7" id="KW-0472">Membrane</keyword>
<dbReference type="PANTHER" id="PTHR31082">
    <property type="entry name" value="PHEROMONE-REGULATED MEMBRANE PROTEIN 10"/>
    <property type="match status" value="1"/>
</dbReference>
<feature type="transmembrane region" description="Helical" evidence="7">
    <location>
        <begin position="399"/>
        <end position="419"/>
    </location>
</feature>
<evidence type="ECO:0000256" key="2">
    <source>
        <dbReference type="ARBA" id="ARBA00022692"/>
    </source>
</evidence>
<accession>A0ABZ2MI30</accession>
<evidence type="ECO:0000256" key="6">
    <source>
        <dbReference type="SAM" id="MobiDB-lite"/>
    </source>
</evidence>
<evidence type="ECO:0000259" key="8">
    <source>
        <dbReference type="Pfam" id="PF06738"/>
    </source>
</evidence>
<feature type="transmembrane region" description="Helical" evidence="7">
    <location>
        <begin position="308"/>
        <end position="328"/>
    </location>
</feature>
<comment type="subcellular location">
    <subcellularLocation>
        <location evidence="1">Membrane</location>
        <topology evidence="1">Multi-pass membrane protein</topology>
    </subcellularLocation>
</comment>
<dbReference type="Proteomes" id="UP001382727">
    <property type="component" value="Chromosome"/>
</dbReference>